<keyword evidence="2" id="KW-1185">Reference proteome</keyword>
<accession>A0ABP9LCH1</accession>
<dbReference type="EMBL" id="BAABKY010000002">
    <property type="protein sequence ID" value="GAA5075470.1"/>
    <property type="molecule type" value="Genomic_DNA"/>
</dbReference>
<evidence type="ECO:0000313" key="2">
    <source>
        <dbReference type="Proteomes" id="UP001501083"/>
    </source>
</evidence>
<organism evidence="1 2">
    <name type="scientific">Lysobacter panacisoli</name>
    <dbReference type="NCBI Taxonomy" id="1255263"/>
    <lineage>
        <taxon>Bacteria</taxon>
        <taxon>Pseudomonadati</taxon>
        <taxon>Pseudomonadota</taxon>
        <taxon>Gammaproteobacteria</taxon>
        <taxon>Lysobacterales</taxon>
        <taxon>Lysobacteraceae</taxon>
        <taxon>Lysobacter</taxon>
    </lineage>
</organism>
<sequence>MARSNFLGGAYTLRSVPLAAQTCIGLYFEPSEVEQGKGAFLGTPGLLRKVSFPKNRCRGLLAAGGKAWAVYGNGVYRFDTYFNPVFVGNLPNDDGACQLVANVDHLLVAHQNGWHSVNLTSSAFAEVTNAPTMSDASFIDNYLVGAKEDGTYVWAAVNGITIDPLNFASAEGNPDKIIRTLADHRELWLFGATSVEVAVVTSDPDLPFTRTSYIEQGILAPKSAAKEDNSVFWLGRNDSGQGVVYVAEGYIPRRVSTFAIEQAIEGYANPEQATAYTYQQDGHHFYVLNFAEATWAFDINTQIWHQRAYRDTSTGELTRHRGESHCFFGGMHLVGDYVDSRLFALDLDTFTDDGDPIYRERAWHGQEAENRWVTYNRGELIGEMGVGNGGRVSFFDALLDELGDEILDEGGEIIDADNPTDPGADPMVYLQWSDDAVAWGSAHPRRLGKIGERTNRAIWRRMGRSRRRYYKLWTSEPVRIAWYGFNYDTEVSNG</sequence>
<dbReference type="Proteomes" id="UP001501083">
    <property type="component" value="Unassembled WGS sequence"/>
</dbReference>
<evidence type="ECO:0008006" key="3">
    <source>
        <dbReference type="Google" id="ProtNLM"/>
    </source>
</evidence>
<evidence type="ECO:0000313" key="1">
    <source>
        <dbReference type="EMBL" id="GAA5075470.1"/>
    </source>
</evidence>
<protein>
    <recommendedName>
        <fullName evidence="3">Phage stabilisation protein</fullName>
    </recommendedName>
</protein>
<gene>
    <name evidence="1" type="ORF">GCM10025759_19040</name>
</gene>
<reference evidence="2" key="1">
    <citation type="journal article" date="2019" name="Int. J. Syst. Evol. Microbiol.">
        <title>The Global Catalogue of Microorganisms (GCM) 10K type strain sequencing project: providing services to taxonomists for standard genome sequencing and annotation.</title>
        <authorList>
            <consortium name="The Broad Institute Genomics Platform"/>
            <consortium name="The Broad Institute Genome Sequencing Center for Infectious Disease"/>
            <person name="Wu L."/>
            <person name="Ma J."/>
        </authorList>
    </citation>
    <scope>NUCLEOTIDE SEQUENCE [LARGE SCALE GENOMIC DNA]</scope>
    <source>
        <strain evidence="2">JCM 19212</strain>
    </source>
</reference>
<comment type="caution">
    <text evidence="1">The sequence shown here is derived from an EMBL/GenBank/DDBJ whole genome shotgun (WGS) entry which is preliminary data.</text>
</comment>
<dbReference type="RefSeq" id="WP_158985748.1">
    <property type="nucleotide sequence ID" value="NZ_BAABKY010000002.1"/>
</dbReference>
<proteinExistence type="predicted"/>
<name>A0ABP9LCH1_9GAMM</name>